<gene>
    <name evidence="1" type="ORF">OK344_00165</name>
</gene>
<proteinExistence type="predicted"/>
<dbReference type="EMBL" id="JAPCHZ010000001">
    <property type="protein sequence ID" value="MCW4450623.1"/>
    <property type="molecule type" value="Genomic_DNA"/>
</dbReference>
<accession>A0ABT3JIM2</accession>
<sequence>MTRLKVSYILLFFFIFSCSTEKINLSPIGENSVSLNGSTGSYSLGETKNLIVYSSEITSLISSFPKFRNDAVNSEVLILKSHLKDYIGAMTTYNLVGMEDSKVKFERSYKKLQKLRKFLNRDEDEVLNRYLVRIKTNMSFLNSTIPQDSVSTFKN</sequence>
<dbReference type="RefSeq" id="WP_265142894.1">
    <property type="nucleotide sequence ID" value="NZ_JAPCHZ010000001.1"/>
</dbReference>
<evidence type="ECO:0000313" key="1">
    <source>
        <dbReference type="EMBL" id="MCW4450623.1"/>
    </source>
</evidence>
<dbReference type="Proteomes" id="UP001209107">
    <property type="component" value="Unassembled WGS sequence"/>
</dbReference>
<name>A0ABT3JIM2_9FLAO</name>
<organism evidence="1 2">
    <name type="scientific">Kaistella yananensis</name>
    <dbReference type="NCBI Taxonomy" id="2989820"/>
    <lineage>
        <taxon>Bacteria</taxon>
        <taxon>Pseudomonadati</taxon>
        <taxon>Bacteroidota</taxon>
        <taxon>Flavobacteriia</taxon>
        <taxon>Flavobacteriales</taxon>
        <taxon>Weeksellaceae</taxon>
        <taxon>Chryseobacterium group</taxon>
        <taxon>Kaistella</taxon>
    </lineage>
</organism>
<reference evidence="1 2" key="1">
    <citation type="submission" date="2022-10" db="EMBL/GenBank/DDBJ databases">
        <title>Kaistella sp. BT-6-1-3.</title>
        <authorList>
            <person name="Ai J."/>
            <person name="Deng Z."/>
        </authorList>
    </citation>
    <scope>NUCLEOTIDE SEQUENCE [LARGE SCALE GENOMIC DNA]</scope>
    <source>
        <strain evidence="1 2">BT6-1-3</strain>
    </source>
</reference>
<evidence type="ECO:0000313" key="2">
    <source>
        <dbReference type="Proteomes" id="UP001209107"/>
    </source>
</evidence>
<dbReference type="PROSITE" id="PS51257">
    <property type="entry name" value="PROKAR_LIPOPROTEIN"/>
    <property type="match status" value="1"/>
</dbReference>
<keyword evidence="2" id="KW-1185">Reference proteome</keyword>
<protein>
    <submittedName>
        <fullName evidence="1">Uncharacterized protein</fullName>
    </submittedName>
</protein>
<comment type="caution">
    <text evidence="1">The sequence shown here is derived from an EMBL/GenBank/DDBJ whole genome shotgun (WGS) entry which is preliminary data.</text>
</comment>